<dbReference type="Proteomes" id="UP000308489">
    <property type="component" value="Chromosome 1"/>
</dbReference>
<proteinExistence type="inferred from homology"/>
<comment type="subcellular location">
    <subcellularLocation>
        <location evidence="1">Membrane</location>
        <topology evidence="1">Multi-pass membrane protein</topology>
    </subcellularLocation>
</comment>
<evidence type="ECO:0000256" key="4">
    <source>
        <dbReference type="ARBA" id="ARBA00022692"/>
    </source>
</evidence>
<gene>
    <name evidence="9" type="primary">ytgP_2</name>
    <name evidence="9" type="ORF">NCTC503_01032</name>
</gene>
<dbReference type="InterPro" id="IPR014249">
    <property type="entry name" value="Spore_V_B"/>
</dbReference>
<protein>
    <recommendedName>
        <fullName evidence="7">Multidrug-efflux transporter</fullName>
    </recommendedName>
</protein>
<dbReference type="AlphaFoldDB" id="A0A4V6KCN2"/>
<dbReference type="EMBL" id="LR590481">
    <property type="protein sequence ID" value="VTQ87117.1"/>
    <property type="molecule type" value="Genomic_DNA"/>
</dbReference>
<feature type="transmembrane region" description="Helical" evidence="8">
    <location>
        <begin position="87"/>
        <end position="110"/>
    </location>
</feature>
<feature type="transmembrane region" description="Helical" evidence="8">
    <location>
        <begin position="277"/>
        <end position="301"/>
    </location>
</feature>
<evidence type="ECO:0000256" key="2">
    <source>
        <dbReference type="ARBA" id="ARBA00010199"/>
    </source>
</evidence>
<feature type="transmembrane region" description="Helical" evidence="8">
    <location>
        <begin position="475"/>
        <end position="496"/>
    </location>
</feature>
<evidence type="ECO:0000256" key="8">
    <source>
        <dbReference type="SAM" id="Phobius"/>
    </source>
</evidence>
<dbReference type="OrthoDB" id="9775950at2"/>
<feature type="transmembrane region" description="Helical" evidence="8">
    <location>
        <begin position="444"/>
        <end position="469"/>
    </location>
</feature>
<dbReference type="PANTHER" id="PTHR43298:SF2">
    <property type="entry name" value="FMN_FAD EXPORTER YEEO-RELATED"/>
    <property type="match status" value="1"/>
</dbReference>
<feature type="transmembrane region" description="Helical" evidence="8">
    <location>
        <begin position="361"/>
        <end position="378"/>
    </location>
</feature>
<dbReference type="InterPro" id="IPR050222">
    <property type="entry name" value="MATE_MdtK"/>
</dbReference>
<dbReference type="PIRSF" id="PIRSF038958">
    <property type="entry name" value="PG_synth_SpoVB"/>
    <property type="match status" value="1"/>
</dbReference>
<evidence type="ECO:0000256" key="7">
    <source>
        <dbReference type="ARBA" id="ARBA00031636"/>
    </source>
</evidence>
<feature type="transmembrane region" description="Helical" evidence="8">
    <location>
        <begin position="186"/>
        <end position="206"/>
    </location>
</feature>
<dbReference type="KEGG" id="hhw:NCTC503_01032"/>
<feature type="transmembrane region" description="Helical" evidence="8">
    <location>
        <begin position="322"/>
        <end position="341"/>
    </location>
</feature>
<sequence>MSRDDFYRNSFILTLSNLTTGVLKFLFSIILSRELGAEGLGLYALIMPIYDLFCCLICGGMVTSLSKEASFYYNRNDYANLRKTVRISFIFDLIWAFIISGLFLLFSPSISKFIIRDNRSLYSLWAIAPALIFVALSSIYKGYFFGISKVKVPAYIDVFEKAVRMIAIVGLIKVLSLKNITYTVTVTYIALSLGELLSFILLFIYYKTNNKIPNTPSTKNIETGFQLLFNILILAIPLCINGFLTTAISSFSTLLIPRRLVSAGIDYKVALGMIGRFSGMALTIVFFPMTIIFSISTLLIPDISKSIAVNDFYALENRIKEVMQISLLLGLGNLIICLTIPNNLGIMFFGRNDLGEYIKLASLSAPFTYMAASGYSILNGIGKQKRVLINSLITSILQVFLFYILLGIPSINIYGYGITFLIVSIISLILNFRDIYKFCPIEFNFGNIVINILLTFLIYFCIQLLDSIIPNSNMIFKNTLIIFMGFSIFFLSVFLIQKQES</sequence>
<reference evidence="9 10" key="1">
    <citation type="submission" date="2019-05" db="EMBL/GenBank/DDBJ databases">
        <authorList>
            <consortium name="Pathogen Informatics"/>
        </authorList>
    </citation>
    <scope>NUCLEOTIDE SEQUENCE [LARGE SCALE GENOMIC DNA]</scope>
    <source>
        <strain evidence="9 10">NCTC503</strain>
    </source>
</reference>
<feature type="transmembrane region" description="Helical" evidence="8">
    <location>
        <begin position="227"/>
        <end position="257"/>
    </location>
</feature>
<comment type="similarity">
    <text evidence="2">Belongs to the multi antimicrobial extrusion (MATE) (TC 2.A.66.1) family.</text>
</comment>
<feature type="transmembrane region" description="Helical" evidence="8">
    <location>
        <begin position="413"/>
        <end position="432"/>
    </location>
</feature>
<keyword evidence="5 8" id="KW-1133">Transmembrane helix</keyword>
<accession>A0A4V6KCN2</accession>
<evidence type="ECO:0000256" key="1">
    <source>
        <dbReference type="ARBA" id="ARBA00004141"/>
    </source>
</evidence>
<dbReference type="PANTHER" id="PTHR43298">
    <property type="entry name" value="MULTIDRUG RESISTANCE PROTEIN NORM-RELATED"/>
    <property type="match status" value="1"/>
</dbReference>
<evidence type="ECO:0000256" key="3">
    <source>
        <dbReference type="ARBA" id="ARBA00022448"/>
    </source>
</evidence>
<feature type="transmembrane region" description="Helical" evidence="8">
    <location>
        <begin position="387"/>
        <end position="407"/>
    </location>
</feature>
<keyword evidence="10" id="KW-1185">Reference proteome</keyword>
<keyword evidence="3" id="KW-0813">Transport</keyword>
<dbReference type="NCBIfam" id="TIGR02900">
    <property type="entry name" value="spore_V_B"/>
    <property type="match status" value="1"/>
</dbReference>
<feature type="transmembrane region" description="Helical" evidence="8">
    <location>
        <begin position="43"/>
        <end position="66"/>
    </location>
</feature>
<dbReference type="GO" id="GO:0005886">
    <property type="term" value="C:plasma membrane"/>
    <property type="evidence" value="ECO:0007669"/>
    <property type="project" value="TreeGrafter"/>
</dbReference>
<evidence type="ECO:0000256" key="6">
    <source>
        <dbReference type="ARBA" id="ARBA00023136"/>
    </source>
</evidence>
<evidence type="ECO:0000256" key="5">
    <source>
        <dbReference type="ARBA" id="ARBA00022989"/>
    </source>
</evidence>
<feature type="transmembrane region" description="Helical" evidence="8">
    <location>
        <begin position="162"/>
        <end position="180"/>
    </location>
</feature>
<evidence type="ECO:0000313" key="9">
    <source>
        <dbReference type="EMBL" id="VTQ87117.1"/>
    </source>
</evidence>
<name>A0A4V6KCN2_HATHI</name>
<organism evidence="9 10">
    <name type="scientific">Hathewaya histolytica</name>
    <name type="common">Clostridium histolyticum</name>
    <dbReference type="NCBI Taxonomy" id="1498"/>
    <lineage>
        <taxon>Bacteria</taxon>
        <taxon>Bacillati</taxon>
        <taxon>Bacillota</taxon>
        <taxon>Clostridia</taxon>
        <taxon>Eubacteriales</taxon>
        <taxon>Clostridiaceae</taxon>
        <taxon>Hathewaya</taxon>
    </lineage>
</organism>
<dbReference type="InterPro" id="IPR024923">
    <property type="entry name" value="PG_synth_SpoVB"/>
</dbReference>
<dbReference type="InterPro" id="IPR002797">
    <property type="entry name" value="Polysacc_synth"/>
</dbReference>
<feature type="transmembrane region" description="Helical" evidence="8">
    <location>
        <begin position="122"/>
        <end position="141"/>
    </location>
</feature>
<keyword evidence="4 8" id="KW-0812">Transmembrane</keyword>
<keyword evidence="6 8" id="KW-0472">Membrane</keyword>
<dbReference type="Pfam" id="PF01943">
    <property type="entry name" value="Polysacc_synt"/>
    <property type="match status" value="1"/>
</dbReference>
<dbReference type="RefSeq" id="WP_138209732.1">
    <property type="nucleotide sequence ID" value="NZ_CBCRUQ010000004.1"/>
</dbReference>
<feature type="transmembrane region" description="Helical" evidence="8">
    <location>
        <begin position="12"/>
        <end position="31"/>
    </location>
</feature>
<evidence type="ECO:0000313" key="10">
    <source>
        <dbReference type="Proteomes" id="UP000308489"/>
    </source>
</evidence>